<accession>A0ABT8WUJ9</accession>
<dbReference type="RefSeq" id="WP_303304174.1">
    <property type="nucleotide sequence ID" value="NZ_BAABDA010000011.1"/>
</dbReference>
<keyword evidence="2" id="KW-1185">Reference proteome</keyword>
<name>A0ABT8WUJ9_9FLAO</name>
<proteinExistence type="predicted"/>
<gene>
    <name evidence="1" type="ORF">Q4Q40_21810</name>
</gene>
<evidence type="ECO:0000313" key="2">
    <source>
        <dbReference type="Proteomes" id="UP001176806"/>
    </source>
</evidence>
<reference evidence="1" key="1">
    <citation type="submission" date="2023-07" db="EMBL/GenBank/DDBJ databases">
        <title>Two novel species in the genus Flavivirga.</title>
        <authorList>
            <person name="Kwon K."/>
        </authorList>
    </citation>
    <scope>NUCLEOTIDE SEQUENCE</scope>
    <source>
        <strain evidence="1">KACC 14158</strain>
    </source>
</reference>
<protein>
    <submittedName>
        <fullName evidence="1">Uncharacterized protein</fullName>
    </submittedName>
</protein>
<evidence type="ECO:0000313" key="1">
    <source>
        <dbReference type="EMBL" id="MDO5976845.1"/>
    </source>
</evidence>
<sequence>MIKLDNGYWISRSDIAYEGFCNCERDKCVDHDDKVWIMPKSCV</sequence>
<dbReference type="Proteomes" id="UP001176806">
    <property type="component" value="Unassembled WGS sequence"/>
</dbReference>
<dbReference type="EMBL" id="JAUOEL010000009">
    <property type="protein sequence ID" value="MDO5976845.1"/>
    <property type="molecule type" value="Genomic_DNA"/>
</dbReference>
<comment type="caution">
    <text evidence="1">The sequence shown here is derived from an EMBL/GenBank/DDBJ whole genome shotgun (WGS) entry which is preliminary data.</text>
</comment>
<organism evidence="1 2">
    <name type="scientific">Flavivirga jejuensis</name>
    <dbReference type="NCBI Taxonomy" id="870487"/>
    <lineage>
        <taxon>Bacteria</taxon>
        <taxon>Pseudomonadati</taxon>
        <taxon>Bacteroidota</taxon>
        <taxon>Flavobacteriia</taxon>
        <taxon>Flavobacteriales</taxon>
        <taxon>Flavobacteriaceae</taxon>
        <taxon>Flavivirga</taxon>
    </lineage>
</organism>